<reference evidence="1" key="1">
    <citation type="submission" date="2013-05" db="EMBL/GenBank/DDBJ databases">
        <authorList>
            <person name="Harkins D.M."/>
            <person name="Durkin A.S."/>
            <person name="Brinkac L.M."/>
            <person name="Haft D.H."/>
            <person name="Selengut J.D."/>
            <person name="Sanka R."/>
            <person name="DePew J."/>
            <person name="Purushe J."/>
            <person name="Hartskeerl R.A."/>
            <person name="Ahmed A."/>
            <person name="van der Linden H."/>
            <person name="Goris M.G.A."/>
            <person name="Vinetz J.M."/>
            <person name="Sutton G.G."/>
            <person name="Nierman W.C."/>
            <person name="Fouts D.E."/>
        </authorList>
    </citation>
    <scope>NUCLEOTIDE SEQUENCE [LARGE SCALE GENOMIC DNA]</scope>
    <source>
        <strain evidence="1">5399</strain>
    </source>
</reference>
<evidence type="ECO:0000313" key="2">
    <source>
        <dbReference type="Proteomes" id="UP000015454"/>
    </source>
</evidence>
<sequence length="39" mass="4629">MDLFIVFKEYTHCAAFFPKYFAYLVKNNSIVSGEILFYV</sequence>
<keyword evidence="2" id="KW-1185">Reference proteome</keyword>
<protein>
    <submittedName>
        <fullName evidence="1">Uncharacterized protein</fullName>
    </submittedName>
</protein>
<comment type="caution">
    <text evidence="1">The sequence shown here is derived from an EMBL/GenBank/DDBJ whole genome shotgun (WGS) entry which is preliminary data.</text>
</comment>
<accession>T0GK12</accession>
<name>T0GK12_9LEPT</name>
<dbReference type="Proteomes" id="UP000015454">
    <property type="component" value="Unassembled WGS sequence"/>
</dbReference>
<organism evidence="1 2">
    <name type="scientific">Leptospira broomii serovar Hurstbridge str. 5399</name>
    <dbReference type="NCBI Taxonomy" id="1049789"/>
    <lineage>
        <taxon>Bacteria</taxon>
        <taxon>Pseudomonadati</taxon>
        <taxon>Spirochaetota</taxon>
        <taxon>Spirochaetia</taxon>
        <taxon>Leptospirales</taxon>
        <taxon>Leptospiraceae</taxon>
        <taxon>Leptospira</taxon>
    </lineage>
</organism>
<gene>
    <name evidence="1" type="ORF">LEP1GSC050_2170</name>
</gene>
<dbReference type="EMBL" id="AHMO02000008">
    <property type="protein sequence ID" value="EQA45708.1"/>
    <property type="molecule type" value="Genomic_DNA"/>
</dbReference>
<dbReference type="AlphaFoldDB" id="T0GK12"/>
<proteinExistence type="predicted"/>
<evidence type="ECO:0000313" key="1">
    <source>
        <dbReference type="EMBL" id="EQA45708.1"/>
    </source>
</evidence>